<name>A0A7W3VX21_9PSEU</name>
<sequence length="215" mass="22636">MEGRSLGTALLEVVVSIGGYYVLRACEAGVFWSLTGPALVVAMLAVAATIRRRRLDLVGLLVLIELATTLTLTLVTQNPRAAALREAAYVVVAGIFCLVTLFRQAPLTHVFAASAASFGDPARERAFACAWSSVPRYRRWQRALTALLGTILLAAAAVRAVILLSASDAGLAHATDMSNTVTLYMLGALGVVSGALIQVPRRIVERLASSAETGA</sequence>
<dbReference type="RefSeq" id="WP_182891850.1">
    <property type="nucleotide sequence ID" value="NZ_JACGZW010000005.1"/>
</dbReference>
<feature type="transmembrane region" description="Helical" evidence="1">
    <location>
        <begin position="143"/>
        <end position="162"/>
    </location>
</feature>
<evidence type="ECO:0000313" key="2">
    <source>
        <dbReference type="EMBL" id="MBB1154791.1"/>
    </source>
</evidence>
<organism evidence="2 3">
    <name type="scientific">Amycolatopsis dendrobii</name>
    <dbReference type="NCBI Taxonomy" id="2760662"/>
    <lineage>
        <taxon>Bacteria</taxon>
        <taxon>Bacillati</taxon>
        <taxon>Actinomycetota</taxon>
        <taxon>Actinomycetes</taxon>
        <taxon>Pseudonocardiales</taxon>
        <taxon>Pseudonocardiaceae</taxon>
        <taxon>Amycolatopsis</taxon>
    </lineage>
</organism>
<reference evidence="2 3" key="1">
    <citation type="submission" date="2020-08" db="EMBL/GenBank/DDBJ databases">
        <title>Amycolatopsis sp. nov. DR6-1 isolated from Dendrobium heterocarpum.</title>
        <authorList>
            <person name="Tedsree N."/>
            <person name="Kuncharoen N."/>
            <person name="Likhitwitayawuid K."/>
            <person name="Tanasupawat S."/>
        </authorList>
    </citation>
    <scope>NUCLEOTIDE SEQUENCE [LARGE SCALE GENOMIC DNA]</scope>
    <source>
        <strain evidence="2 3">DR6-1</strain>
    </source>
</reference>
<dbReference type="Proteomes" id="UP000526734">
    <property type="component" value="Unassembled WGS sequence"/>
</dbReference>
<dbReference type="NCBIfam" id="NF041646">
    <property type="entry name" value="VC0807_fam"/>
    <property type="match status" value="1"/>
</dbReference>
<evidence type="ECO:0000256" key="1">
    <source>
        <dbReference type="SAM" id="Phobius"/>
    </source>
</evidence>
<dbReference type="EMBL" id="JACGZW010000005">
    <property type="protein sequence ID" value="MBB1154791.1"/>
    <property type="molecule type" value="Genomic_DNA"/>
</dbReference>
<evidence type="ECO:0008006" key="4">
    <source>
        <dbReference type="Google" id="ProtNLM"/>
    </source>
</evidence>
<feature type="transmembrane region" description="Helical" evidence="1">
    <location>
        <begin position="57"/>
        <end position="76"/>
    </location>
</feature>
<feature type="transmembrane region" description="Helical" evidence="1">
    <location>
        <begin position="182"/>
        <end position="199"/>
    </location>
</feature>
<evidence type="ECO:0000313" key="3">
    <source>
        <dbReference type="Proteomes" id="UP000526734"/>
    </source>
</evidence>
<keyword evidence="1" id="KW-0472">Membrane</keyword>
<keyword evidence="1" id="KW-1133">Transmembrane helix</keyword>
<protein>
    <recommendedName>
        <fullName evidence="4">DUF3159 domain-containing protein</fullName>
    </recommendedName>
</protein>
<feature type="transmembrane region" description="Helical" evidence="1">
    <location>
        <begin position="82"/>
        <end position="102"/>
    </location>
</feature>
<gene>
    <name evidence="2" type="ORF">H4281_16740</name>
</gene>
<proteinExistence type="predicted"/>
<accession>A0A7W3VX21</accession>
<keyword evidence="1" id="KW-0812">Transmembrane</keyword>
<comment type="caution">
    <text evidence="2">The sequence shown here is derived from an EMBL/GenBank/DDBJ whole genome shotgun (WGS) entry which is preliminary data.</text>
</comment>
<feature type="transmembrane region" description="Helical" evidence="1">
    <location>
        <begin position="29"/>
        <end position="50"/>
    </location>
</feature>
<dbReference type="AlphaFoldDB" id="A0A7W3VX21"/>
<keyword evidence="3" id="KW-1185">Reference proteome</keyword>